<dbReference type="InterPro" id="IPR002110">
    <property type="entry name" value="Ankyrin_rpt"/>
</dbReference>
<dbReference type="KEGG" id="ovb:NB640_00210"/>
<organism evidence="5 6">
    <name type="scientific">Oxalobacter vibrioformis</name>
    <dbReference type="NCBI Taxonomy" id="933080"/>
    <lineage>
        <taxon>Bacteria</taxon>
        <taxon>Pseudomonadati</taxon>
        <taxon>Pseudomonadota</taxon>
        <taxon>Betaproteobacteria</taxon>
        <taxon>Burkholderiales</taxon>
        <taxon>Oxalobacteraceae</taxon>
        <taxon>Oxalobacter</taxon>
    </lineage>
</organism>
<feature type="chain" id="PRO_5038457001" description="Ankyrin repeat domain-containing protein" evidence="4">
    <location>
        <begin position="28"/>
        <end position="249"/>
    </location>
</feature>
<protein>
    <recommendedName>
        <fullName evidence="7">Ankyrin repeat domain-containing protein</fullName>
    </recommendedName>
</protein>
<evidence type="ECO:0000256" key="1">
    <source>
        <dbReference type="ARBA" id="ARBA00022737"/>
    </source>
</evidence>
<name>A0A9E9M093_9BURK</name>
<dbReference type="AlphaFoldDB" id="A0A9E9M093"/>
<feature type="repeat" description="ANK" evidence="3">
    <location>
        <begin position="87"/>
        <end position="120"/>
    </location>
</feature>
<evidence type="ECO:0008006" key="7">
    <source>
        <dbReference type="Google" id="ProtNLM"/>
    </source>
</evidence>
<dbReference type="PROSITE" id="PS50088">
    <property type="entry name" value="ANK_REPEAT"/>
    <property type="match status" value="1"/>
</dbReference>
<dbReference type="InterPro" id="IPR036770">
    <property type="entry name" value="Ankyrin_rpt-contain_sf"/>
</dbReference>
<dbReference type="Gene3D" id="1.25.40.20">
    <property type="entry name" value="Ankyrin repeat-containing domain"/>
    <property type="match status" value="1"/>
</dbReference>
<feature type="signal peptide" evidence="4">
    <location>
        <begin position="1"/>
        <end position="27"/>
    </location>
</feature>
<evidence type="ECO:0000256" key="4">
    <source>
        <dbReference type="SAM" id="SignalP"/>
    </source>
</evidence>
<reference evidence="5" key="1">
    <citation type="journal article" date="2022" name="Front. Microbiol.">
        <title>New perspectives on an old grouping: The genomic and phenotypic variability of Oxalobacter formigenes and the implications for calcium oxalate stone prevention.</title>
        <authorList>
            <person name="Chmiel J.A."/>
            <person name="Carr C."/>
            <person name="Stuivenberg G.A."/>
            <person name="Venema R."/>
            <person name="Chanyi R.M."/>
            <person name="Al K.F."/>
            <person name="Giguere D."/>
            <person name="Say H."/>
            <person name="Akouris P.P."/>
            <person name="Dominguez Romero S.A."/>
            <person name="Kwong A."/>
            <person name="Tai V."/>
            <person name="Koval S.F."/>
            <person name="Razvi H."/>
            <person name="Bjazevic J."/>
            <person name="Burton J.P."/>
        </authorList>
    </citation>
    <scope>NUCLEOTIDE SEQUENCE</scope>
    <source>
        <strain evidence="5">WoOx3</strain>
    </source>
</reference>
<dbReference type="GO" id="GO:0085020">
    <property type="term" value="P:protein K6-linked ubiquitination"/>
    <property type="evidence" value="ECO:0007669"/>
    <property type="project" value="TreeGrafter"/>
</dbReference>
<accession>A0A9E9M093</accession>
<keyword evidence="2 3" id="KW-0040">ANK repeat</keyword>
<gene>
    <name evidence="5" type="ORF">NB640_00210</name>
</gene>
<dbReference type="Proteomes" id="UP001156215">
    <property type="component" value="Chromosome"/>
</dbReference>
<keyword evidence="6" id="KW-1185">Reference proteome</keyword>
<proteinExistence type="predicted"/>
<evidence type="ECO:0000313" key="6">
    <source>
        <dbReference type="Proteomes" id="UP001156215"/>
    </source>
</evidence>
<dbReference type="SUPFAM" id="SSF48403">
    <property type="entry name" value="Ankyrin repeat"/>
    <property type="match status" value="1"/>
</dbReference>
<evidence type="ECO:0000313" key="5">
    <source>
        <dbReference type="EMBL" id="WAW10133.1"/>
    </source>
</evidence>
<sequence length="249" mass="27040">MKPFPRMRFIIALGGMLFALTGSLAFAQVSSVTVEDIARLVHERKMQELAKIPLKGFYLICAYGTRADVQKALKAGADPNAGDPEHGGTPPLTMAAGNNPDPAVVTLLLKAGADIRHRGENYNRTALHQVILFNKNALPVVKALLKGKPDLYVIDIQYNTALDYAIAGKTGKNKVFDGKPREDIMLPLLDAAASLPFTLADMDQKTFYTRKLRLYATAYRSGENGGKMNPKVLAGFKKAGADMDAVKPH</sequence>
<dbReference type="EMBL" id="CP098242">
    <property type="protein sequence ID" value="WAW10133.1"/>
    <property type="molecule type" value="Genomic_DNA"/>
</dbReference>
<dbReference type="SMART" id="SM00248">
    <property type="entry name" value="ANK"/>
    <property type="match status" value="3"/>
</dbReference>
<keyword evidence="4" id="KW-0732">Signal</keyword>
<dbReference type="PANTHER" id="PTHR24171:SF8">
    <property type="entry name" value="BRCA1-ASSOCIATED RING DOMAIN PROTEIN 1"/>
    <property type="match status" value="1"/>
</dbReference>
<evidence type="ECO:0000256" key="3">
    <source>
        <dbReference type="PROSITE-ProRule" id="PRU00023"/>
    </source>
</evidence>
<evidence type="ECO:0000256" key="2">
    <source>
        <dbReference type="ARBA" id="ARBA00023043"/>
    </source>
</evidence>
<dbReference type="PANTHER" id="PTHR24171">
    <property type="entry name" value="ANKYRIN REPEAT DOMAIN-CONTAINING PROTEIN 39-RELATED"/>
    <property type="match status" value="1"/>
</dbReference>
<dbReference type="Pfam" id="PF12796">
    <property type="entry name" value="Ank_2"/>
    <property type="match status" value="1"/>
</dbReference>
<keyword evidence="1" id="KW-0677">Repeat</keyword>
<dbReference type="RefSeq" id="WP_269309133.1">
    <property type="nucleotide sequence ID" value="NZ_CP098242.1"/>
</dbReference>
<dbReference type="GO" id="GO:0004842">
    <property type="term" value="F:ubiquitin-protein transferase activity"/>
    <property type="evidence" value="ECO:0007669"/>
    <property type="project" value="TreeGrafter"/>
</dbReference>